<evidence type="ECO:0000259" key="8">
    <source>
        <dbReference type="Pfam" id="PF04893"/>
    </source>
</evidence>
<comment type="subcellular location">
    <subcellularLocation>
        <location evidence="6">Golgi apparatus membrane</location>
        <topology evidence="6">Multi-pass membrane protein</topology>
    </subcellularLocation>
    <subcellularLocation>
        <location evidence="1">Membrane</location>
        <topology evidence="1">Multi-pass membrane protein</topology>
    </subcellularLocation>
</comment>
<evidence type="ECO:0000256" key="7">
    <source>
        <dbReference type="SAM" id="MobiDB-lite"/>
    </source>
</evidence>
<evidence type="ECO:0000256" key="1">
    <source>
        <dbReference type="ARBA" id="ARBA00004141"/>
    </source>
</evidence>
<keyword evidence="4 6" id="KW-1133">Transmembrane helix</keyword>
<evidence type="ECO:0000313" key="9">
    <source>
        <dbReference type="EMBL" id="SGZ33363.1"/>
    </source>
</evidence>
<feature type="transmembrane region" description="Helical" evidence="6">
    <location>
        <begin position="252"/>
        <end position="272"/>
    </location>
</feature>
<dbReference type="Proteomes" id="UP000249464">
    <property type="component" value="Unassembled WGS sequence"/>
</dbReference>
<dbReference type="PANTHER" id="PTHR21236:SF2">
    <property type="entry name" value="PROTEIN YIPF"/>
    <property type="match status" value="1"/>
</dbReference>
<dbReference type="EMBL" id="FQNC01000119">
    <property type="protein sequence ID" value="SGZ33363.1"/>
    <property type="molecule type" value="Genomic_DNA"/>
</dbReference>
<keyword evidence="3 6" id="KW-0812">Transmembrane</keyword>
<evidence type="ECO:0000256" key="6">
    <source>
        <dbReference type="RuleBase" id="RU361264"/>
    </source>
</evidence>
<evidence type="ECO:0000256" key="2">
    <source>
        <dbReference type="ARBA" id="ARBA00010596"/>
    </source>
</evidence>
<evidence type="ECO:0000313" key="10">
    <source>
        <dbReference type="Proteomes" id="UP000249464"/>
    </source>
</evidence>
<comment type="similarity">
    <text evidence="2 6">Belongs to the YIP1 family.</text>
</comment>
<feature type="compositionally biased region" description="Polar residues" evidence="7">
    <location>
        <begin position="47"/>
        <end position="60"/>
    </location>
</feature>
<feature type="compositionally biased region" description="Low complexity" evidence="7">
    <location>
        <begin position="68"/>
        <end position="80"/>
    </location>
</feature>
<proteinExistence type="inferred from homology"/>
<dbReference type="GO" id="GO:0006888">
    <property type="term" value="P:endoplasmic reticulum to Golgi vesicle-mediated transport"/>
    <property type="evidence" value="ECO:0007669"/>
    <property type="project" value="InterPro"/>
</dbReference>
<feature type="compositionally biased region" description="Low complexity" evidence="7">
    <location>
        <begin position="22"/>
        <end position="46"/>
    </location>
</feature>
<reference evidence="9 10" key="1">
    <citation type="submission" date="2016-11" db="EMBL/GenBank/DDBJ databases">
        <authorList>
            <person name="Jaros S."/>
            <person name="Januszkiewicz K."/>
            <person name="Wedrychowicz H."/>
        </authorList>
    </citation>
    <scope>NUCLEOTIDE SEQUENCE [LARGE SCALE GENOMIC DNA]</scope>
</reference>
<dbReference type="AlphaFoldDB" id="A0A2X0PJ66"/>
<dbReference type="Pfam" id="PF04893">
    <property type="entry name" value="Yip1"/>
    <property type="match status" value="1"/>
</dbReference>
<feature type="region of interest" description="Disordered" evidence="7">
    <location>
        <begin position="17"/>
        <end position="80"/>
    </location>
</feature>
<feature type="transmembrane region" description="Helical" evidence="6">
    <location>
        <begin position="284"/>
        <end position="302"/>
    </location>
</feature>
<dbReference type="STRING" id="796604.A0A2X0PJ66"/>
<feature type="transmembrane region" description="Helical" evidence="6">
    <location>
        <begin position="164"/>
        <end position="182"/>
    </location>
</feature>
<dbReference type="PANTHER" id="PTHR21236">
    <property type="entry name" value="GOLGI MEMBRANE PROTEIN YIP1"/>
    <property type="match status" value="1"/>
</dbReference>
<accession>A0A2X0PJ66</accession>
<dbReference type="InterPro" id="IPR045231">
    <property type="entry name" value="Yip1/4-like"/>
</dbReference>
<protein>
    <recommendedName>
        <fullName evidence="6">Protein YIP</fullName>
    </recommendedName>
</protein>
<gene>
    <name evidence="9" type="primary">BQ5605_C041g11960</name>
    <name evidence="9" type="ORF">BQ5605_C041G11960</name>
</gene>
<keyword evidence="10" id="KW-1185">Reference proteome</keyword>
<dbReference type="GO" id="GO:0048280">
    <property type="term" value="P:vesicle fusion with Golgi apparatus"/>
    <property type="evidence" value="ECO:0007669"/>
    <property type="project" value="TreeGrafter"/>
</dbReference>
<feature type="transmembrane region" description="Helical" evidence="6">
    <location>
        <begin position="188"/>
        <end position="208"/>
    </location>
</feature>
<dbReference type="InterPro" id="IPR006977">
    <property type="entry name" value="Yip1_dom"/>
</dbReference>
<evidence type="ECO:0000256" key="4">
    <source>
        <dbReference type="ARBA" id="ARBA00022989"/>
    </source>
</evidence>
<feature type="transmembrane region" description="Helical" evidence="6">
    <location>
        <begin position="220"/>
        <end position="240"/>
    </location>
</feature>
<dbReference type="GO" id="GO:0005802">
    <property type="term" value="C:trans-Golgi network"/>
    <property type="evidence" value="ECO:0007669"/>
    <property type="project" value="TreeGrafter"/>
</dbReference>
<keyword evidence="5 6" id="KW-0472">Membrane</keyword>
<evidence type="ECO:0000256" key="3">
    <source>
        <dbReference type="ARBA" id="ARBA00022692"/>
    </source>
</evidence>
<sequence>MSNTYYQGPQFGSTDANLQFYSSSASPSPSTSQHPHSAASLPPASSFYNNRPSLDPTSRPSVVAGRIGSSPSGATGAVGSSVAGYGSGQPTIVQNWWNAFTPWTGQDGEPPLLQGVLNSVHFCSIQERALLKLGVNFDHILQKSLTVLNPLSKVDSHIMDDADLAGPLVFCSVFAGFLLLSGKPQFSYIYGVALVGSASIYILLNLMSERGIDAYRTASVLGYCLLPLVLLSMISVVVSLDSLIMSVPSGSLGYIVSGSSIAWCSYSASAIFSSVLQLSSQRLLVAYPVGLLYAAFAMLSVFDGRSGVVLKT</sequence>
<name>A0A2X0PJ66_9BASI</name>
<evidence type="ECO:0000256" key="5">
    <source>
        <dbReference type="ARBA" id="ARBA00023136"/>
    </source>
</evidence>
<dbReference type="GO" id="GO:0000139">
    <property type="term" value="C:Golgi membrane"/>
    <property type="evidence" value="ECO:0007669"/>
    <property type="project" value="UniProtKB-SubCell"/>
</dbReference>
<organism evidence="9 10">
    <name type="scientific">Microbotryum silenes-dioicae</name>
    <dbReference type="NCBI Taxonomy" id="796604"/>
    <lineage>
        <taxon>Eukaryota</taxon>
        <taxon>Fungi</taxon>
        <taxon>Dikarya</taxon>
        <taxon>Basidiomycota</taxon>
        <taxon>Pucciniomycotina</taxon>
        <taxon>Microbotryomycetes</taxon>
        <taxon>Microbotryales</taxon>
        <taxon>Microbotryaceae</taxon>
        <taxon>Microbotryum</taxon>
    </lineage>
</organism>
<feature type="domain" description="Yip1" evidence="8">
    <location>
        <begin position="148"/>
        <end position="298"/>
    </location>
</feature>